<keyword evidence="2" id="KW-1185">Reference proteome</keyword>
<dbReference type="Pfam" id="PF20370">
    <property type="entry name" value="DUF6665"/>
    <property type="match status" value="1"/>
</dbReference>
<gene>
    <name evidence="1" type="ORF">E6C48_15935</name>
</gene>
<organism evidence="1 2">
    <name type="scientific">Ollibium composti</name>
    <dbReference type="NCBI Taxonomy" id="2675109"/>
    <lineage>
        <taxon>Bacteria</taxon>
        <taxon>Pseudomonadati</taxon>
        <taxon>Pseudomonadota</taxon>
        <taxon>Alphaproteobacteria</taxon>
        <taxon>Hyphomicrobiales</taxon>
        <taxon>Phyllobacteriaceae</taxon>
        <taxon>Ollibium</taxon>
    </lineage>
</organism>
<reference evidence="1 2" key="1">
    <citation type="submission" date="2019-04" db="EMBL/GenBank/DDBJ databases">
        <title>Mesorhizobium composti sp. nov., isolated from compost.</title>
        <authorList>
            <person name="Lin S.-Y."/>
            <person name="Hameed A."/>
            <person name="Hsieh Y.-T."/>
            <person name="Young C.-C."/>
        </authorList>
    </citation>
    <scope>NUCLEOTIDE SEQUENCE [LARGE SCALE GENOMIC DNA]</scope>
    <source>
        <strain evidence="1 2">CC-YTH430</strain>
    </source>
</reference>
<protein>
    <submittedName>
        <fullName evidence="1">Uncharacterized protein</fullName>
    </submittedName>
</protein>
<name>A0ABY2Q4G0_9HYPH</name>
<dbReference type="RefSeq" id="WP_136358969.1">
    <property type="nucleotide sequence ID" value="NZ_SSNY01000009.1"/>
</dbReference>
<evidence type="ECO:0000313" key="1">
    <source>
        <dbReference type="EMBL" id="THF56082.1"/>
    </source>
</evidence>
<proteinExistence type="predicted"/>
<evidence type="ECO:0000313" key="2">
    <source>
        <dbReference type="Proteomes" id="UP000306441"/>
    </source>
</evidence>
<dbReference type="InterPro" id="IPR046606">
    <property type="entry name" value="DUF6665"/>
</dbReference>
<dbReference type="EMBL" id="SSNY01000009">
    <property type="protein sequence ID" value="THF56082.1"/>
    <property type="molecule type" value="Genomic_DNA"/>
</dbReference>
<comment type="caution">
    <text evidence="1">The sequence shown here is derived from an EMBL/GenBank/DDBJ whole genome shotgun (WGS) entry which is preliminary data.</text>
</comment>
<sequence>MSVRPPSNLGNASVSEVLFDALGHEILAEKASALGRAGERAATCLARLRAHDGADGQRPATDSRRRELLKDAAEAVYAFFIQRELCGLRRHDAVIRELGIPREVLARLGAK</sequence>
<dbReference type="Proteomes" id="UP000306441">
    <property type="component" value="Unassembled WGS sequence"/>
</dbReference>
<accession>A0ABY2Q4G0</accession>